<proteinExistence type="predicted"/>
<dbReference type="InterPro" id="IPR036188">
    <property type="entry name" value="FAD/NAD-bd_sf"/>
</dbReference>
<sequence>MSFDAPFRPKRRIAIVGAGISGLASAYLLAPDHDVTVFEAENRLGGHARTIMAGQRGNVAVDTGFIVFNYPNYPNLTAMFDALDVPVKKSDMSFGASIDGGRIEYGLQTLNQVFGQRRNMVRPEFLGMVRDILRFNKGAIDALRDDNQTIGDLIDEMGLGDWFMRYYLMPLCGAIWSTPPAGVRAYPAASLVHFFKNHALLSTTGQHQWWTVDGGSIEYVTLLERHLRRLGVTFHMGAKVRAVTRTANGVTIRAKGGVAMHFDEVIMASHSDQSLAMLTDATPQEQSALGDLTYQPNRVLLHADTSQMPKRRSCWSSWIYKADNAGAETKLGVTYWMNRLQGLPENDPLFISLNPASSVREELIYDEVSFDHPLFDTAAMAAQKRLAALQGTNRTWFAGAYMRNGFHEDGFHSAAEVARQIADTSVAMAAQ</sequence>
<evidence type="ECO:0000313" key="4">
    <source>
        <dbReference type="Proteomes" id="UP001399917"/>
    </source>
</evidence>
<keyword evidence="1" id="KW-0472">Membrane</keyword>
<feature type="domain" description="Amine oxidase" evidence="2">
    <location>
        <begin position="20"/>
        <end position="296"/>
    </location>
</feature>
<reference evidence="4" key="1">
    <citation type="journal article" date="2019" name="Int. J. Syst. Evol. Microbiol.">
        <title>The Global Catalogue of Microorganisms (GCM) 10K type strain sequencing project: providing services to taxonomists for standard genome sequencing and annotation.</title>
        <authorList>
            <consortium name="The Broad Institute Genomics Platform"/>
            <consortium name="The Broad Institute Genome Sequencing Center for Infectious Disease"/>
            <person name="Wu L."/>
            <person name="Ma J."/>
        </authorList>
    </citation>
    <scope>NUCLEOTIDE SEQUENCE [LARGE SCALE GENOMIC DNA]</scope>
    <source>
        <strain evidence="4">JCM 17190</strain>
    </source>
</reference>
<keyword evidence="1" id="KW-1133">Transmembrane helix</keyword>
<evidence type="ECO:0000259" key="2">
    <source>
        <dbReference type="Pfam" id="PF01593"/>
    </source>
</evidence>
<name>A0ABP7JS42_9RHOB</name>
<dbReference type="Pfam" id="PF01593">
    <property type="entry name" value="Amino_oxidase"/>
    <property type="match status" value="1"/>
</dbReference>
<gene>
    <name evidence="3" type="ORF">GCM10022404_00390</name>
</gene>
<dbReference type="Proteomes" id="UP001399917">
    <property type="component" value="Unassembled WGS sequence"/>
</dbReference>
<dbReference type="PANTHER" id="PTHR42923:SF17">
    <property type="entry name" value="AMINE OXIDASE DOMAIN-CONTAINING PROTEIN"/>
    <property type="match status" value="1"/>
</dbReference>
<accession>A0ABP7JS42</accession>
<keyword evidence="1" id="KW-0812">Transmembrane</keyword>
<dbReference type="SUPFAM" id="SSF51905">
    <property type="entry name" value="FAD/NAD(P)-binding domain"/>
    <property type="match status" value="1"/>
</dbReference>
<dbReference type="InterPro" id="IPR002937">
    <property type="entry name" value="Amino_oxidase"/>
</dbReference>
<dbReference type="Gene3D" id="3.30.70.1990">
    <property type="match status" value="1"/>
</dbReference>
<organism evidence="3 4">
    <name type="scientific">Celeribacter arenosi</name>
    <dbReference type="NCBI Taxonomy" id="792649"/>
    <lineage>
        <taxon>Bacteria</taxon>
        <taxon>Pseudomonadati</taxon>
        <taxon>Pseudomonadota</taxon>
        <taxon>Alphaproteobacteria</taxon>
        <taxon>Rhodobacterales</taxon>
        <taxon>Roseobacteraceae</taxon>
        <taxon>Celeribacter</taxon>
    </lineage>
</organism>
<dbReference type="RefSeq" id="WP_344841818.1">
    <property type="nucleotide sequence ID" value="NZ_BAABDF010000001.1"/>
</dbReference>
<evidence type="ECO:0000313" key="3">
    <source>
        <dbReference type="EMBL" id="GAA3852949.1"/>
    </source>
</evidence>
<dbReference type="Gene3D" id="1.10.405.20">
    <property type="match status" value="1"/>
</dbReference>
<dbReference type="EMBL" id="BAABDF010000001">
    <property type="protein sequence ID" value="GAA3852949.1"/>
    <property type="molecule type" value="Genomic_DNA"/>
</dbReference>
<protein>
    <submittedName>
        <fullName evidence="3">FAD-dependent oxidoreductase</fullName>
    </submittedName>
</protein>
<feature type="transmembrane region" description="Helical" evidence="1">
    <location>
        <begin position="12"/>
        <end position="30"/>
    </location>
</feature>
<comment type="caution">
    <text evidence="3">The sequence shown here is derived from an EMBL/GenBank/DDBJ whole genome shotgun (WGS) entry which is preliminary data.</text>
</comment>
<dbReference type="PANTHER" id="PTHR42923">
    <property type="entry name" value="PROTOPORPHYRINOGEN OXIDASE"/>
    <property type="match status" value="1"/>
</dbReference>
<evidence type="ECO:0000256" key="1">
    <source>
        <dbReference type="SAM" id="Phobius"/>
    </source>
</evidence>
<dbReference type="InterPro" id="IPR050464">
    <property type="entry name" value="Zeta_carotene_desat/Oxidored"/>
</dbReference>
<dbReference type="Gene3D" id="3.50.50.60">
    <property type="entry name" value="FAD/NAD(P)-binding domain"/>
    <property type="match status" value="1"/>
</dbReference>
<keyword evidence="4" id="KW-1185">Reference proteome</keyword>